<dbReference type="GO" id="GO:0005886">
    <property type="term" value="C:plasma membrane"/>
    <property type="evidence" value="ECO:0007669"/>
    <property type="project" value="UniProtKB-SubCell"/>
</dbReference>
<accession>A0A4R7PCB6</accession>
<evidence type="ECO:0000256" key="3">
    <source>
        <dbReference type="ARBA" id="ARBA00022475"/>
    </source>
</evidence>
<keyword evidence="6 7" id="KW-0472">Membrane</keyword>
<evidence type="ECO:0000256" key="5">
    <source>
        <dbReference type="ARBA" id="ARBA00022989"/>
    </source>
</evidence>
<dbReference type="PANTHER" id="PTHR43386">
    <property type="entry name" value="OLIGOPEPTIDE TRANSPORT SYSTEM PERMEASE PROTEIN APPC"/>
    <property type="match status" value="1"/>
</dbReference>
<comment type="similarity">
    <text evidence="7">Belongs to the binding-protein-dependent transport system permease family.</text>
</comment>
<feature type="transmembrane region" description="Helical" evidence="7">
    <location>
        <begin position="145"/>
        <end position="163"/>
    </location>
</feature>
<dbReference type="InterPro" id="IPR000515">
    <property type="entry name" value="MetI-like"/>
</dbReference>
<evidence type="ECO:0000313" key="9">
    <source>
        <dbReference type="EMBL" id="TDU31713.1"/>
    </source>
</evidence>
<dbReference type="Proteomes" id="UP000295341">
    <property type="component" value="Unassembled WGS sequence"/>
</dbReference>
<dbReference type="SUPFAM" id="SSF161098">
    <property type="entry name" value="MetI-like"/>
    <property type="match status" value="1"/>
</dbReference>
<dbReference type="OrthoDB" id="9805884at2"/>
<comment type="caution">
    <text evidence="9">The sequence shown here is derived from an EMBL/GenBank/DDBJ whole genome shotgun (WGS) entry which is preliminary data.</text>
</comment>
<dbReference type="Gene3D" id="1.10.3720.10">
    <property type="entry name" value="MetI-like"/>
    <property type="match status" value="1"/>
</dbReference>
<name>A0A4R7PCB6_9GAMM</name>
<feature type="transmembrane region" description="Helical" evidence="7">
    <location>
        <begin position="202"/>
        <end position="227"/>
    </location>
</feature>
<evidence type="ECO:0000256" key="7">
    <source>
        <dbReference type="RuleBase" id="RU363032"/>
    </source>
</evidence>
<keyword evidence="5 7" id="KW-1133">Transmembrane helix</keyword>
<comment type="subcellular location">
    <subcellularLocation>
        <location evidence="1 7">Cell membrane</location>
        <topology evidence="1 7">Multi-pass membrane protein</topology>
    </subcellularLocation>
</comment>
<feature type="domain" description="ABC transmembrane type-1" evidence="8">
    <location>
        <begin position="85"/>
        <end position="270"/>
    </location>
</feature>
<gene>
    <name evidence="9" type="ORF">DFR24_1092</name>
</gene>
<feature type="transmembrane region" description="Helical" evidence="7">
    <location>
        <begin position="84"/>
        <end position="105"/>
    </location>
</feature>
<dbReference type="PROSITE" id="PS50928">
    <property type="entry name" value="ABC_TM1"/>
    <property type="match status" value="1"/>
</dbReference>
<feature type="transmembrane region" description="Helical" evidence="7">
    <location>
        <begin position="247"/>
        <end position="270"/>
    </location>
</feature>
<keyword evidence="3" id="KW-1003">Cell membrane</keyword>
<dbReference type="EMBL" id="SOBT01000008">
    <property type="protein sequence ID" value="TDU31713.1"/>
    <property type="molecule type" value="Genomic_DNA"/>
</dbReference>
<proteinExistence type="inferred from homology"/>
<reference evidence="9 10" key="1">
    <citation type="submission" date="2019-03" db="EMBL/GenBank/DDBJ databases">
        <title>Genomic Encyclopedia of Type Strains, Phase IV (KMG-IV): sequencing the most valuable type-strain genomes for metagenomic binning, comparative biology and taxonomic classification.</title>
        <authorList>
            <person name="Goeker M."/>
        </authorList>
    </citation>
    <scope>NUCLEOTIDE SEQUENCE [LARGE SCALE GENOMIC DNA]</scope>
    <source>
        <strain evidence="9 10">DSM 26377</strain>
    </source>
</reference>
<dbReference type="InterPro" id="IPR050366">
    <property type="entry name" value="BP-dependent_transpt_permease"/>
</dbReference>
<keyword evidence="2 7" id="KW-0813">Transport</keyword>
<keyword evidence="4 7" id="KW-0812">Transmembrane</keyword>
<feature type="transmembrane region" description="Helical" evidence="7">
    <location>
        <begin position="117"/>
        <end position="139"/>
    </location>
</feature>
<evidence type="ECO:0000313" key="10">
    <source>
        <dbReference type="Proteomes" id="UP000295341"/>
    </source>
</evidence>
<evidence type="ECO:0000256" key="1">
    <source>
        <dbReference type="ARBA" id="ARBA00004651"/>
    </source>
</evidence>
<dbReference type="CDD" id="cd06261">
    <property type="entry name" value="TM_PBP2"/>
    <property type="match status" value="1"/>
</dbReference>
<dbReference type="Pfam" id="PF00528">
    <property type="entry name" value="BPD_transp_1"/>
    <property type="match status" value="1"/>
</dbReference>
<protein>
    <submittedName>
        <fullName evidence="9">Peptide/nickel transport system permease protein</fullName>
    </submittedName>
</protein>
<dbReference type="RefSeq" id="WP_133880275.1">
    <property type="nucleotide sequence ID" value="NZ_MWIN01000012.1"/>
</dbReference>
<dbReference type="GO" id="GO:0055085">
    <property type="term" value="P:transmembrane transport"/>
    <property type="evidence" value="ECO:0007669"/>
    <property type="project" value="InterPro"/>
</dbReference>
<evidence type="ECO:0000256" key="6">
    <source>
        <dbReference type="ARBA" id="ARBA00023136"/>
    </source>
</evidence>
<feature type="transmembrane region" description="Helical" evidence="7">
    <location>
        <begin position="20"/>
        <end position="42"/>
    </location>
</feature>
<dbReference type="AlphaFoldDB" id="A0A4R7PCB6"/>
<dbReference type="PANTHER" id="PTHR43386:SF25">
    <property type="entry name" value="PEPTIDE ABC TRANSPORTER PERMEASE PROTEIN"/>
    <property type="match status" value="1"/>
</dbReference>
<evidence type="ECO:0000259" key="8">
    <source>
        <dbReference type="PROSITE" id="PS50928"/>
    </source>
</evidence>
<organism evidence="9 10">
    <name type="scientific">Panacagrimonas perspica</name>
    <dbReference type="NCBI Taxonomy" id="381431"/>
    <lineage>
        <taxon>Bacteria</taxon>
        <taxon>Pseudomonadati</taxon>
        <taxon>Pseudomonadota</taxon>
        <taxon>Gammaproteobacteria</taxon>
        <taxon>Nevskiales</taxon>
        <taxon>Nevskiaceae</taxon>
        <taxon>Panacagrimonas</taxon>
    </lineage>
</organism>
<dbReference type="InterPro" id="IPR035906">
    <property type="entry name" value="MetI-like_sf"/>
</dbReference>
<evidence type="ECO:0000256" key="2">
    <source>
        <dbReference type="ARBA" id="ARBA00022448"/>
    </source>
</evidence>
<keyword evidence="10" id="KW-1185">Reference proteome</keyword>
<sequence>MSSASVRRATVGLGKALREWQVRLGLATTVVVLLFALVGPWLTPQDPQALLGGIYGAPQRDALLGYDYIGHDVVSRVLAGGASLVWMSLATAGIALVVGTALGLVAGYSRRVLDPVIVWWADVLLAFPNLILVLLVVSMLGREPWLIVLVASVAFIPGVVRLVRGLTVGLASREFVEAAEMLGFARWRILVGEILPNLLTPLLVHLGTMLSWAVGILSGLSYLGYGIAPPAADWGLMVNENSMGLQIQPWAVLVPVLLIALLALGTNLLAEGVGRLAARIEDR</sequence>
<evidence type="ECO:0000256" key="4">
    <source>
        <dbReference type="ARBA" id="ARBA00022692"/>
    </source>
</evidence>